<evidence type="ECO:0000313" key="3">
    <source>
        <dbReference type="EMBL" id="KAH7331538.1"/>
    </source>
</evidence>
<name>A0A8T2SIF6_CERRI</name>
<dbReference type="PANTHER" id="PTHR33155:SF75">
    <property type="entry name" value="OS02G0750800 PROTEIN"/>
    <property type="match status" value="1"/>
</dbReference>
<dbReference type="InterPro" id="IPR021410">
    <property type="entry name" value="FAF"/>
</dbReference>
<dbReference type="Pfam" id="PF11250">
    <property type="entry name" value="FAF"/>
    <property type="match status" value="1"/>
</dbReference>
<dbReference type="PANTHER" id="PTHR33155">
    <property type="entry name" value="FANTASTIC FOUR-LIKE PROTEIN (DUF3049)"/>
    <property type="match status" value="1"/>
</dbReference>
<keyword evidence="4" id="KW-1185">Reference proteome</keyword>
<protein>
    <recommendedName>
        <fullName evidence="2">FAF domain-containing protein</fullName>
    </recommendedName>
</protein>
<sequence>MTGLTSTQLSSIFEPLIPRDMALFSSIFSSHDHSIEMPALPCTSDPCSTHSDASFNMKLIGRAPYAFLNVEKDAEEYNSKDIINKNFHGGIHGLRGNDNPYSCNAWAILSILDKKDTSAPAMFLPSIRSVSMSNMNTYSNGEDADDDGSVGKKLIGCMTKSISNPSLLSYCKEPVGETPYQKSVRLKKMNLHHCTEELGSESHNSQSPWSHVRDNASSEKLPNEISFINLHTKKSLSRSATDSTLSGIHQQENVGNADCSTVSAGSLPRLCKYSAVTSKYSCHTRDRSFPPPISHILPSSLSSDTLGYALRSCRKQGHLLLREVQVSPRKYFKADRSDGRLTLQLLVAEDDCDEQDTGQEKMLDAAESPQFDFGMKHIWNRSKSEDASSDGEIVAQFPLRNESEEESTIIANPDKGRELREMKNHDHIPRIAIKGAISQIEVREVSALCSMLIPDVHCARKANTLLSPMNSRVCWLQSICATRIQRRSSASLNRNEFPSMTTLRFELTRLLRRFCSRADSSMSAFLRRLNETDPYLLAPCTVEWRRSAIYRFPLSALMTVLKYMDTKSPKNDVSKVIWSTLITWTGSALHARKVTSLGVSQRATSKVMDNGTIVALNEKSSRCETDDKESILKCGHSVARNVRDKKLGRSWSTAEVPKLEIVRSANVECHLEPALLLQPDSHSSNAQDSEYRDLRISELNNPVITIICHLNPAVLDHFDWIYGVGCKDQSYCNKYATIGSPYVAITS</sequence>
<feature type="domain" description="FAF" evidence="2">
    <location>
        <begin position="288"/>
        <end position="345"/>
    </location>
</feature>
<comment type="caution">
    <text evidence="3">The sequence shown here is derived from an EMBL/GenBank/DDBJ whole genome shotgun (WGS) entry which is preliminary data.</text>
</comment>
<organism evidence="3 4">
    <name type="scientific">Ceratopteris richardii</name>
    <name type="common">Triangle waterfern</name>
    <dbReference type="NCBI Taxonomy" id="49495"/>
    <lineage>
        <taxon>Eukaryota</taxon>
        <taxon>Viridiplantae</taxon>
        <taxon>Streptophyta</taxon>
        <taxon>Embryophyta</taxon>
        <taxon>Tracheophyta</taxon>
        <taxon>Polypodiopsida</taxon>
        <taxon>Polypodiidae</taxon>
        <taxon>Polypodiales</taxon>
        <taxon>Pteridineae</taxon>
        <taxon>Pteridaceae</taxon>
        <taxon>Parkerioideae</taxon>
        <taxon>Ceratopteris</taxon>
    </lineage>
</organism>
<reference evidence="3" key="1">
    <citation type="submission" date="2021-08" db="EMBL/GenBank/DDBJ databases">
        <title>WGS assembly of Ceratopteris richardii.</title>
        <authorList>
            <person name="Marchant D.B."/>
            <person name="Chen G."/>
            <person name="Jenkins J."/>
            <person name="Shu S."/>
            <person name="Leebens-Mack J."/>
            <person name="Grimwood J."/>
            <person name="Schmutz J."/>
            <person name="Soltis P."/>
            <person name="Soltis D."/>
            <person name="Chen Z.-H."/>
        </authorList>
    </citation>
    <scope>NUCLEOTIDE SEQUENCE</scope>
    <source>
        <strain evidence="3">Whitten #5841</strain>
        <tissue evidence="3">Leaf</tissue>
    </source>
</reference>
<accession>A0A8T2SIF6</accession>
<proteinExistence type="inferred from homology"/>
<dbReference type="Proteomes" id="UP000825935">
    <property type="component" value="Chromosome 20"/>
</dbReference>
<evidence type="ECO:0000313" key="4">
    <source>
        <dbReference type="Proteomes" id="UP000825935"/>
    </source>
</evidence>
<evidence type="ECO:0000259" key="2">
    <source>
        <dbReference type="Pfam" id="PF11250"/>
    </source>
</evidence>
<evidence type="ECO:0000256" key="1">
    <source>
        <dbReference type="ARBA" id="ARBA00008690"/>
    </source>
</evidence>
<gene>
    <name evidence="3" type="ORF">KP509_20G039200</name>
</gene>
<dbReference type="OrthoDB" id="676808at2759"/>
<dbReference type="AlphaFoldDB" id="A0A8T2SIF6"/>
<comment type="similarity">
    <text evidence="1">Belongs to the fantastic four family.</text>
</comment>
<dbReference type="EMBL" id="CM035425">
    <property type="protein sequence ID" value="KAH7331538.1"/>
    <property type="molecule type" value="Genomic_DNA"/>
</dbReference>
<dbReference type="InterPro" id="IPR046431">
    <property type="entry name" value="FAF_dom"/>
</dbReference>